<evidence type="ECO:0000313" key="11">
    <source>
        <dbReference type="EMBL" id="GIJ48838.1"/>
    </source>
</evidence>
<dbReference type="GO" id="GO:0005886">
    <property type="term" value="C:plasma membrane"/>
    <property type="evidence" value="ECO:0007669"/>
    <property type="project" value="UniProtKB-SubCell"/>
</dbReference>
<name>A0A8J4DTD5_9ACTN</name>
<dbReference type="GO" id="GO:0016887">
    <property type="term" value="F:ATP hydrolysis activity"/>
    <property type="evidence" value="ECO:0007669"/>
    <property type="project" value="InterPro"/>
</dbReference>
<keyword evidence="8" id="KW-0046">Antibiotic resistance</keyword>
<dbReference type="GO" id="GO:0043215">
    <property type="term" value="P:daunorubicin transport"/>
    <property type="evidence" value="ECO:0007669"/>
    <property type="project" value="InterPro"/>
</dbReference>
<accession>A0A8J4DTD5</accession>
<keyword evidence="3" id="KW-1003">Cell membrane</keyword>
<dbReference type="NCBIfam" id="TIGR01188">
    <property type="entry name" value="drrA"/>
    <property type="match status" value="1"/>
</dbReference>
<evidence type="ECO:0000256" key="9">
    <source>
        <dbReference type="ARBA" id="ARBA00049985"/>
    </source>
</evidence>
<keyword evidence="7" id="KW-0472">Membrane</keyword>
<evidence type="ECO:0000256" key="1">
    <source>
        <dbReference type="ARBA" id="ARBA00004413"/>
    </source>
</evidence>
<dbReference type="PROSITE" id="PS00211">
    <property type="entry name" value="ABC_TRANSPORTER_1"/>
    <property type="match status" value="1"/>
</dbReference>
<dbReference type="AlphaFoldDB" id="A0A8J4DTD5"/>
<dbReference type="InterPro" id="IPR005894">
    <property type="entry name" value="DrrA"/>
</dbReference>
<dbReference type="GO" id="GO:1900753">
    <property type="term" value="P:doxorubicin transport"/>
    <property type="evidence" value="ECO:0007669"/>
    <property type="project" value="InterPro"/>
</dbReference>
<sequence length="314" mass="33756">MTDAIVAQGLTKTYGAVKALDGIDLRVPEGTVLGLLGPNGAGKTTCVRILTTLLRPDSGSVTVAGIDVLAHPQRVRRSIGLSGQNAAVDEHLTGYENLEMMGRLYQLGRKTARTRAHELLERFELTDAADRPAKTYSGGMRRRLDLAGALVTSPPVIFLDEPTTGLDPRSRLGMWDVIAERVRSGSTLLLTTQYLEEADRLADDILVVDHGRAIAHGTPDQLKRQVGGERLELTVSEADQVPVAEGALKEISGEPPTVDRAARTLSIPVANSTRTLIEVVRRLDAAGIEPAEIGIHRATLDDVFLALTGQEVPK</sequence>
<evidence type="ECO:0000256" key="6">
    <source>
        <dbReference type="ARBA" id="ARBA00022967"/>
    </source>
</evidence>
<evidence type="ECO:0000256" key="3">
    <source>
        <dbReference type="ARBA" id="ARBA00022475"/>
    </source>
</evidence>
<dbReference type="GO" id="GO:0046677">
    <property type="term" value="P:response to antibiotic"/>
    <property type="evidence" value="ECO:0007669"/>
    <property type="project" value="UniProtKB-KW"/>
</dbReference>
<gene>
    <name evidence="11" type="ORF">Val02_57240</name>
</gene>
<keyword evidence="4" id="KW-0547">Nucleotide-binding</keyword>
<feature type="domain" description="ABC transporter" evidence="10">
    <location>
        <begin position="5"/>
        <end position="235"/>
    </location>
</feature>
<keyword evidence="6" id="KW-1278">Translocase</keyword>
<dbReference type="FunFam" id="3.40.50.300:FF:000589">
    <property type="entry name" value="ABC transporter, ATP-binding subunit"/>
    <property type="match status" value="1"/>
</dbReference>
<dbReference type="SUPFAM" id="SSF52540">
    <property type="entry name" value="P-loop containing nucleoside triphosphate hydrolases"/>
    <property type="match status" value="1"/>
</dbReference>
<organism evidence="11 12">
    <name type="scientific">Virgisporangium aliadipatigenens</name>
    <dbReference type="NCBI Taxonomy" id="741659"/>
    <lineage>
        <taxon>Bacteria</taxon>
        <taxon>Bacillati</taxon>
        <taxon>Actinomycetota</taxon>
        <taxon>Actinomycetes</taxon>
        <taxon>Micromonosporales</taxon>
        <taxon>Micromonosporaceae</taxon>
        <taxon>Virgisporangium</taxon>
    </lineage>
</organism>
<dbReference type="PROSITE" id="PS50893">
    <property type="entry name" value="ABC_TRANSPORTER_2"/>
    <property type="match status" value="1"/>
</dbReference>
<dbReference type="EMBL" id="BOPF01000023">
    <property type="protein sequence ID" value="GIJ48838.1"/>
    <property type="molecule type" value="Genomic_DNA"/>
</dbReference>
<dbReference type="Gene3D" id="3.40.50.300">
    <property type="entry name" value="P-loop containing nucleotide triphosphate hydrolases"/>
    <property type="match status" value="1"/>
</dbReference>
<dbReference type="InterPro" id="IPR003593">
    <property type="entry name" value="AAA+_ATPase"/>
</dbReference>
<dbReference type="InterPro" id="IPR017871">
    <property type="entry name" value="ABC_transporter-like_CS"/>
</dbReference>
<protein>
    <submittedName>
        <fullName evidence="11">Daunorubicin resistance protein DrrA family ABC transporter ATP-binding protein</fullName>
    </submittedName>
</protein>
<evidence type="ECO:0000256" key="2">
    <source>
        <dbReference type="ARBA" id="ARBA00022448"/>
    </source>
</evidence>
<dbReference type="PANTHER" id="PTHR42711:SF19">
    <property type="entry name" value="DOXORUBICIN RESISTANCE ATP-BINDING PROTEIN DRRA"/>
    <property type="match status" value="1"/>
</dbReference>
<evidence type="ECO:0000259" key="10">
    <source>
        <dbReference type="PROSITE" id="PS50893"/>
    </source>
</evidence>
<keyword evidence="12" id="KW-1185">Reference proteome</keyword>
<comment type="subcellular location">
    <subcellularLocation>
        <location evidence="1">Cell membrane</location>
        <topology evidence="1">Peripheral membrane protein</topology>
        <orientation evidence="1">Cytoplasmic side</orientation>
    </subcellularLocation>
</comment>
<proteinExistence type="inferred from homology"/>
<dbReference type="RefSeq" id="WP_203902318.1">
    <property type="nucleotide sequence ID" value="NZ_BOPF01000023.1"/>
</dbReference>
<dbReference type="InterPro" id="IPR027417">
    <property type="entry name" value="P-loop_NTPase"/>
</dbReference>
<keyword evidence="2" id="KW-0813">Transport</keyword>
<keyword evidence="5 11" id="KW-0067">ATP-binding</keyword>
<evidence type="ECO:0000313" key="12">
    <source>
        <dbReference type="Proteomes" id="UP000619260"/>
    </source>
</evidence>
<dbReference type="Pfam" id="PF00005">
    <property type="entry name" value="ABC_tran"/>
    <property type="match status" value="1"/>
</dbReference>
<dbReference type="GO" id="GO:0005524">
    <property type="term" value="F:ATP binding"/>
    <property type="evidence" value="ECO:0007669"/>
    <property type="project" value="UniProtKB-KW"/>
</dbReference>
<evidence type="ECO:0000256" key="7">
    <source>
        <dbReference type="ARBA" id="ARBA00023136"/>
    </source>
</evidence>
<comment type="caution">
    <text evidence="11">The sequence shown here is derived from an EMBL/GenBank/DDBJ whole genome shotgun (WGS) entry which is preliminary data.</text>
</comment>
<evidence type="ECO:0000256" key="8">
    <source>
        <dbReference type="ARBA" id="ARBA00023251"/>
    </source>
</evidence>
<comment type="similarity">
    <text evidence="9">Belongs to the ABC transporter superfamily. Drug exporter-1 (DrugE1) (TC 3.A.1.105) family.</text>
</comment>
<dbReference type="InterPro" id="IPR003439">
    <property type="entry name" value="ABC_transporter-like_ATP-bd"/>
</dbReference>
<reference evidence="11" key="1">
    <citation type="submission" date="2021-01" db="EMBL/GenBank/DDBJ databases">
        <title>Whole genome shotgun sequence of Virgisporangium aliadipatigenens NBRC 105644.</title>
        <authorList>
            <person name="Komaki H."/>
            <person name="Tamura T."/>
        </authorList>
    </citation>
    <scope>NUCLEOTIDE SEQUENCE</scope>
    <source>
        <strain evidence="11">NBRC 105644</strain>
    </source>
</reference>
<evidence type="ECO:0000256" key="5">
    <source>
        <dbReference type="ARBA" id="ARBA00022840"/>
    </source>
</evidence>
<dbReference type="SMART" id="SM00382">
    <property type="entry name" value="AAA"/>
    <property type="match status" value="1"/>
</dbReference>
<dbReference type="Proteomes" id="UP000619260">
    <property type="component" value="Unassembled WGS sequence"/>
</dbReference>
<dbReference type="InterPro" id="IPR050763">
    <property type="entry name" value="ABC_transporter_ATP-binding"/>
</dbReference>
<dbReference type="PANTHER" id="PTHR42711">
    <property type="entry name" value="ABC TRANSPORTER ATP-BINDING PROTEIN"/>
    <property type="match status" value="1"/>
</dbReference>
<evidence type="ECO:0000256" key="4">
    <source>
        <dbReference type="ARBA" id="ARBA00022741"/>
    </source>
</evidence>